<evidence type="ECO:0000256" key="3">
    <source>
        <dbReference type="ARBA" id="ARBA00023002"/>
    </source>
</evidence>
<evidence type="ECO:0000313" key="9">
    <source>
        <dbReference type="EMBL" id="GAA1909195.1"/>
    </source>
</evidence>
<dbReference type="InterPro" id="IPR012336">
    <property type="entry name" value="Thioredoxin-like_fold"/>
</dbReference>
<name>A0ABP5AB97_9ACTN</name>
<keyword evidence="2" id="KW-0732">Signal</keyword>
<feature type="region of interest" description="Disordered" evidence="6">
    <location>
        <begin position="56"/>
        <end position="85"/>
    </location>
</feature>
<keyword evidence="7" id="KW-1133">Transmembrane helix</keyword>
<gene>
    <name evidence="9" type="ORF">GCM10009716_18930</name>
</gene>
<evidence type="ECO:0000256" key="5">
    <source>
        <dbReference type="ARBA" id="ARBA00023284"/>
    </source>
</evidence>
<dbReference type="EMBL" id="BAAAMJ010000015">
    <property type="protein sequence ID" value="GAA1909195.1"/>
    <property type="molecule type" value="Genomic_DNA"/>
</dbReference>
<feature type="region of interest" description="Disordered" evidence="6">
    <location>
        <begin position="1"/>
        <end position="31"/>
    </location>
</feature>
<keyword evidence="7" id="KW-0812">Transmembrane</keyword>
<dbReference type="InterPro" id="IPR036249">
    <property type="entry name" value="Thioredoxin-like_sf"/>
</dbReference>
<evidence type="ECO:0000256" key="6">
    <source>
        <dbReference type="SAM" id="MobiDB-lite"/>
    </source>
</evidence>
<dbReference type="RefSeq" id="WP_344260341.1">
    <property type="nucleotide sequence ID" value="NZ_BAAAMJ010000015.1"/>
</dbReference>
<dbReference type="Pfam" id="PF13462">
    <property type="entry name" value="Thioredoxin_4"/>
    <property type="match status" value="1"/>
</dbReference>
<feature type="compositionally biased region" description="Low complexity" evidence="6">
    <location>
        <begin position="1"/>
        <end position="29"/>
    </location>
</feature>
<comment type="caution">
    <text evidence="9">The sequence shown here is derived from an EMBL/GenBank/DDBJ whole genome shotgun (WGS) entry which is preliminary data.</text>
</comment>
<evidence type="ECO:0000259" key="8">
    <source>
        <dbReference type="PROSITE" id="PS51352"/>
    </source>
</evidence>
<dbReference type="PANTHER" id="PTHR13887">
    <property type="entry name" value="GLUTATHIONE S-TRANSFERASE KAPPA"/>
    <property type="match status" value="1"/>
</dbReference>
<protein>
    <recommendedName>
        <fullName evidence="8">Thioredoxin domain-containing protein</fullName>
    </recommendedName>
</protein>
<evidence type="ECO:0000256" key="4">
    <source>
        <dbReference type="ARBA" id="ARBA00023157"/>
    </source>
</evidence>
<keyword evidence="5" id="KW-0676">Redox-active center</keyword>
<evidence type="ECO:0000256" key="1">
    <source>
        <dbReference type="ARBA" id="ARBA00005791"/>
    </source>
</evidence>
<keyword evidence="7" id="KW-0472">Membrane</keyword>
<dbReference type="Gene3D" id="3.40.30.10">
    <property type="entry name" value="Glutaredoxin"/>
    <property type="match status" value="1"/>
</dbReference>
<reference evidence="10" key="1">
    <citation type="journal article" date="2019" name="Int. J. Syst. Evol. Microbiol.">
        <title>The Global Catalogue of Microorganisms (GCM) 10K type strain sequencing project: providing services to taxonomists for standard genome sequencing and annotation.</title>
        <authorList>
            <consortium name="The Broad Institute Genomics Platform"/>
            <consortium name="The Broad Institute Genome Sequencing Center for Infectious Disease"/>
            <person name="Wu L."/>
            <person name="Ma J."/>
        </authorList>
    </citation>
    <scope>NUCLEOTIDE SEQUENCE [LARGE SCALE GENOMIC DNA]</scope>
    <source>
        <strain evidence="10">JCM 13581</strain>
    </source>
</reference>
<comment type="similarity">
    <text evidence="1">Belongs to the thioredoxin family. DsbA subfamily.</text>
</comment>
<dbReference type="Proteomes" id="UP001501303">
    <property type="component" value="Unassembled WGS sequence"/>
</dbReference>
<keyword evidence="10" id="KW-1185">Reference proteome</keyword>
<proteinExistence type="inferred from homology"/>
<keyword evidence="4" id="KW-1015">Disulfide bond</keyword>
<feature type="transmembrane region" description="Helical" evidence="7">
    <location>
        <begin position="32"/>
        <end position="53"/>
    </location>
</feature>
<feature type="domain" description="Thioredoxin" evidence="8">
    <location>
        <begin position="79"/>
        <end position="208"/>
    </location>
</feature>
<dbReference type="InterPro" id="IPR013766">
    <property type="entry name" value="Thioredoxin_domain"/>
</dbReference>
<keyword evidence="3" id="KW-0560">Oxidoreductase</keyword>
<feature type="compositionally biased region" description="Low complexity" evidence="6">
    <location>
        <begin position="60"/>
        <end position="71"/>
    </location>
</feature>
<sequence>MHSTRSSQSSSDPGPSGDSRSGDSPSGTGKRLPVSVIVTALAVVLLLAAFSVFGGENDNRPAAGNPPAAGTGDDDPAEVRESGDAPDERLLALARRDAGDPYALGEADAPVVLIEYSDFQCPFCGTFARDTKPELVRQYVDEGVLRIEMRQFPIFGEESRNAALASWAAGQQGVFWEFHDVAFGEDRPRDSGAYAQEKLEDMAREAGVGDLGRFRADMNSDEALAALETDLEEGYRLGVSSTPAFLINGTPVLGAQPTEVFSGIVEDAHRAAGR</sequence>
<accession>A0ABP5AB97</accession>
<dbReference type="PANTHER" id="PTHR13887:SF14">
    <property type="entry name" value="DISULFIDE BOND FORMATION PROTEIN D"/>
    <property type="match status" value="1"/>
</dbReference>
<dbReference type="SUPFAM" id="SSF52833">
    <property type="entry name" value="Thioredoxin-like"/>
    <property type="match status" value="1"/>
</dbReference>
<organism evidence="9 10">
    <name type="scientific">Streptomyces sodiiphilus</name>
    <dbReference type="NCBI Taxonomy" id="226217"/>
    <lineage>
        <taxon>Bacteria</taxon>
        <taxon>Bacillati</taxon>
        <taxon>Actinomycetota</taxon>
        <taxon>Actinomycetes</taxon>
        <taxon>Kitasatosporales</taxon>
        <taxon>Streptomycetaceae</taxon>
        <taxon>Streptomyces</taxon>
    </lineage>
</organism>
<dbReference type="PROSITE" id="PS51352">
    <property type="entry name" value="THIOREDOXIN_2"/>
    <property type="match status" value="1"/>
</dbReference>
<evidence type="ECO:0000313" key="10">
    <source>
        <dbReference type="Proteomes" id="UP001501303"/>
    </source>
</evidence>
<evidence type="ECO:0000256" key="7">
    <source>
        <dbReference type="SAM" id="Phobius"/>
    </source>
</evidence>
<evidence type="ECO:0000256" key="2">
    <source>
        <dbReference type="ARBA" id="ARBA00022729"/>
    </source>
</evidence>